<keyword evidence="2" id="KW-0378">Hydrolase</keyword>
<dbReference type="GO" id="GO:0016787">
    <property type="term" value="F:hydrolase activity"/>
    <property type="evidence" value="ECO:0007669"/>
    <property type="project" value="UniProtKB-KW"/>
</dbReference>
<sequence length="297" mass="31140">MTDAVPGTPVEIDDGVRLLLAPNAGPMTHRGTNTWLVGETDLAVIDPGPDDPAHFDALLSAAGGRAVTHILVTHAHADHSALAPRLAQATGAEIIGFGPATTGRSAVMERLASEGGLAGGEGLDARFTPHRAVRDGDRITGKDWTLDVLHTPGHFAGHLSFQLDEALFSGDHLMDWSTTIVSPPDGDIAAFLETSRRLIGLAPARCLTGHGGVIHDPAGRLSELIAHREAREAQILDAIGSGADTVAKITARLYADVAPLLLAAAERNVLAHLIDLESRMLIRATPAVALRSSFELV</sequence>
<feature type="domain" description="Metallo-beta-lactamase" evidence="1">
    <location>
        <begin position="31"/>
        <end position="210"/>
    </location>
</feature>
<dbReference type="InterPro" id="IPR050662">
    <property type="entry name" value="Sec-metab_biosynth-thioest"/>
</dbReference>
<dbReference type="CDD" id="cd16278">
    <property type="entry name" value="metallo-hydrolase-like_MBL-fold"/>
    <property type="match status" value="1"/>
</dbReference>
<dbReference type="AlphaFoldDB" id="A0A7C9MVA7"/>
<dbReference type="Proteomes" id="UP000480350">
    <property type="component" value="Unassembled WGS sequence"/>
</dbReference>
<dbReference type="InterPro" id="IPR036866">
    <property type="entry name" value="RibonucZ/Hydroxyglut_hydro"/>
</dbReference>
<dbReference type="Gene3D" id="3.60.15.10">
    <property type="entry name" value="Ribonuclease Z/Hydroxyacylglutathione hydrolase-like"/>
    <property type="match status" value="1"/>
</dbReference>
<dbReference type="PANTHER" id="PTHR23131:SF0">
    <property type="entry name" value="ENDORIBONUCLEASE LACTB2"/>
    <property type="match status" value="1"/>
</dbReference>
<gene>
    <name evidence="2" type="ORF">GQ651_06630</name>
</gene>
<evidence type="ECO:0000313" key="2">
    <source>
        <dbReference type="EMBL" id="MXQ07520.1"/>
    </source>
</evidence>
<organism evidence="2 3">
    <name type="scientific">Kangsaoukella pontilimi</name>
    <dbReference type="NCBI Taxonomy" id="2691042"/>
    <lineage>
        <taxon>Bacteria</taxon>
        <taxon>Pseudomonadati</taxon>
        <taxon>Pseudomonadota</taxon>
        <taxon>Alphaproteobacteria</taxon>
        <taxon>Rhodobacterales</taxon>
        <taxon>Paracoccaceae</taxon>
        <taxon>Kangsaoukella</taxon>
    </lineage>
</organism>
<proteinExistence type="predicted"/>
<dbReference type="SUPFAM" id="SSF56281">
    <property type="entry name" value="Metallo-hydrolase/oxidoreductase"/>
    <property type="match status" value="1"/>
</dbReference>
<dbReference type="EMBL" id="WUPT01000001">
    <property type="protein sequence ID" value="MXQ07520.1"/>
    <property type="molecule type" value="Genomic_DNA"/>
</dbReference>
<evidence type="ECO:0000313" key="3">
    <source>
        <dbReference type="Proteomes" id="UP000480350"/>
    </source>
</evidence>
<evidence type="ECO:0000259" key="1">
    <source>
        <dbReference type="SMART" id="SM00849"/>
    </source>
</evidence>
<dbReference type="Pfam" id="PF00753">
    <property type="entry name" value="Lactamase_B"/>
    <property type="match status" value="1"/>
</dbReference>
<comment type="caution">
    <text evidence="2">The sequence shown here is derived from an EMBL/GenBank/DDBJ whole genome shotgun (WGS) entry which is preliminary data.</text>
</comment>
<name>A0A7C9MVA7_9RHOB</name>
<reference evidence="2 3" key="1">
    <citation type="submission" date="2019-12" db="EMBL/GenBank/DDBJ databases">
        <authorList>
            <person name="Lee S.D."/>
        </authorList>
    </citation>
    <scope>NUCLEOTIDE SEQUENCE [LARGE SCALE GENOMIC DNA]</scope>
    <source>
        <strain evidence="2 3">GH1-50</strain>
    </source>
</reference>
<dbReference type="RefSeq" id="WP_160763389.1">
    <property type="nucleotide sequence ID" value="NZ_WUPT01000001.1"/>
</dbReference>
<dbReference type="Gene3D" id="1.10.10.10">
    <property type="entry name" value="Winged helix-like DNA-binding domain superfamily/Winged helix DNA-binding domain"/>
    <property type="match status" value="1"/>
</dbReference>
<dbReference type="InterPro" id="IPR036388">
    <property type="entry name" value="WH-like_DNA-bd_sf"/>
</dbReference>
<dbReference type="InterPro" id="IPR001279">
    <property type="entry name" value="Metallo-B-lactamas"/>
</dbReference>
<keyword evidence="3" id="KW-1185">Reference proteome</keyword>
<accession>A0A7C9MVA7</accession>
<protein>
    <submittedName>
        <fullName evidence="2">MBL fold metallo-hydrolase</fullName>
    </submittedName>
</protein>
<dbReference type="PANTHER" id="PTHR23131">
    <property type="entry name" value="ENDORIBONUCLEASE LACTB2"/>
    <property type="match status" value="1"/>
</dbReference>
<dbReference type="InterPro" id="IPR041516">
    <property type="entry name" value="LACTB2_WH"/>
</dbReference>
<dbReference type="Pfam" id="PF17778">
    <property type="entry name" value="WHD_BLACT"/>
    <property type="match status" value="1"/>
</dbReference>
<dbReference type="SMART" id="SM00849">
    <property type="entry name" value="Lactamase_B"/>
    <property type="match status" value="1"/>
</dbReference>
<reference evidence="2 3" key="2">
    <citation type="submission" date="2020-03" db="EMBL/GenBank/DDBJ databases">
        <title>Kangsaoukella pontilimi gen. nov., sp. nov., a new member of the family Rhodobacteraceae isolated from a tidal mudflat.</title>
        <authorList>
            <person name="Kim I.S."/>
        </authorList>
    </citation>
    <scope>NUCLEOTIDE SEQUENCE [LARGE SCALE GENOMIC DNA]</scope>
    <source>
        <strain evidence="2 3">GH1-50</strain>
    </source>
</reference>